<dbReference type="AlphaFoldDB" id="A0A7M7JBS7"/>
<protein>
    <submittedName>
        <fullName evidence="1">Uncharacterized protein</fullName>
    </submittedName>
</protein>
<dbReference type="OMA" id="MINAWIK"/>
<keyword evidence="2" id="KW-1185">Reference proteome</keyword>
<dbReference type="RefSeq" id="XP_022649692.1">
    <property type="nucleotide sequence ID" value="XM_022793957.1"/>
</dbReference>
<dbReference type="KEGG" id="vde:111245509"/>
<evidence type="ECO:0000313" key="2">
    <source>
        <dbReference type="Proteomes" id="UP000594260"/>
    </source>
</evidence>
<sequence>MTNVPDFNFCIYSTDVVRLVTDCTLSFLPKDYTEEFRTTLSELFGGLSLSECLRIICQNNNYDGFMLLQNWIEELDKNLQPTARFVGWNCVEKYEHLYARDIA</sequence>
<organism evidence="1 2">
    <name type="scientific">Varroa destructor</name>
    <name type="common">Honeybee mite</name>
    <dbReference type="NCBI Taxonomy" id="109461"/>
    <lineage>
        <taxon>Eukaryota</taxon>
        <taxon>Metazoa</taxon>
        <taxon>Ecdysozoa</taxon>
        <taxon>Arthropoda</taxon>
        <taxon>Chelicerata</taxon>
        <taxon>Arachnida</taxon>
        <taxon>Acari</taxon>
        <taxon>Parasitiformes</taxon>
        <taxon>Mesostigmata</taxon>
        <taxon>Gamasina</taxon>
        <taxon>Dermanyssoidea</taxon>
        <taxon>Varroidae</taxon>
        <taxon>Varroa</taxon>
    </lineage>
</organism>
<accession>A0A7M7JBS7</accession>
<reference evidence="1" key="1">
    <citation type="submission" date="2021-01" db="UniProtKB">
        <authorList>
            <consortium name="EnsemblMetazoa"/>
        </authorList>
    </citation>
    <scope>IDENTIFICATION</scope>
</reference>
<dbReference type="GeneID" id="111245509"/>
<name>A0A7M7JBS7_VARDE</name>
<evidence type="ECO:0000313" key="1">
    <source>
        <dbReference type="EnsemblMetazoa" id="XP_022649692"/>
    </source>
</evidence>
<dbReference type="Proteomes" id="UP000594260">
    <property type="component" value="Unplaced"/>
</dbReference>
<proteinExistence type="predicted"/>
<dbReference type="EnsemblMetazoa" id="XM_022793957">
    <property type="protein sequence ID" value="XP_022649692"/>
    <property type="gene ID" value="LOC111245509"/>
</dbReference>
<dbReference type="InParanoid" id="A0A7M7JBS7"/>